<dbReference type="PANTHER" id="PTHR32322">
    <property type="entry name" value="INNER MEMBRANE TRANSPORTER"/>
    <property type="match status" value="1"/>
</dbReference>
<feature type="transmembrane region" description="Helical" evidence="6">
    <location>
        <begin position="12"/>
        <end position="33"/>
    </location>
</feature>
<feature type="transmembrane region" description="Helical" evidence="6">
    <location>
        <begin position="135"/>
        <end position="154"/>
    </location>
</feature>
<dbReference type="Proteomes" id="UP001320898">
    <property type="component" value="Unassembled WGS sequence"/>
</dbReference>
<evidence type="ECO:0000313" key="9">
    <source>
        <dbReference type="Proteomes" id="UP001320898"/>
    </source>
</evidence>
<evidence type="ECO:0000256" key="2">
    <source>
        <dbReference type="ARBA" id="ARBA00007362"/>
    </source>
</evidence>
<dbReference type="Pfam" id="PF00892">
    <property type="entry name" value="EamA"/>
    <property type="match status" value="2"/>
</dbReference>
<gene>
    <name evidence="8" type="ORF">MUB46_07825</name>
</gene>
<dbReference type="AlphaFoldDB" id="A0AAW5QXZ3"/>
<feature type="transmembrane region" description="Helical" evidence="6">
    <location>
        <begin position="224"/>
        <end position="245"/>
    </location>
</feature>
<evidence type="ECO:0000256" key="3">
    <source>
        <dbReference type="ARBA" id="ARBA00022692"/>
    </source>
</evidence>
<keyword evidence="9" id="KW-1185">Reference proteome</keyword>
<evidence type="ECO:0000256" key="1">
    <source>
        <dbReference type="ARBA" id="ARBA00004141"/>
    </source>
</evidence>
<evidence type="ECO:0000259" key="7">
    <source>
        <dbReference type="Pfam" id="PF00892"/>
    </source>
</evidence>
<comment type="similarity">
    <text evidence="2">Belongs to the EamA transporter family.</text>
</comment>
<protein>
    <submittedName>
        <fullName evidence="8">DMT family transporter</fullName>
    </submittedName>
</protein>
<evidence type="ECO:0000256" key="4">
    <source>
        <dbReference type="ARBA" id="ARBA00022989"/>
    </source>
</evidence>
<evidence type="ECO:0000313" key="8">
    <source>
        <dbReference type="EMBL" id="MCT8971759.1"/>
    </source>
</evidence>
<organism evidence="8 9">
    <name type="scientific">Microbaculum marinisediminis</name>
    <dbReference type="NCBI Taxonomy" id="2931392"/>
    <lineage>
        <taxon>Bacteria</taxon>
        <taxon>Pseudomonadati</taxon>
        <taxon>Pseudomonadota</taxon>
        <taxon>Alphaproteobacteria</taxon>
        <taxon>Hyphomicrobiales</taxon>
        <taxon>Tepidamorphaceae</taxon>
        <taxon>Microbaculum</taxon>
    </lineage>
</organism>
<dbReference type="EMBL" id="JALIDZ010000003">
    <property type="protein sequence ID" value="MCT8971759.1"/>
    <property type="molecule type" value="Genomic_DNA"/>
</dbReference>
<feature type="domain" description="EamA" evidence="7">
    <location>
        <begin position="164"/>
        <end position="298"/>
    </location>
</feature>
<feature type="transmembrane region" description="Helical" evidence="6">
    <location>
        <begin position="191"/>
        <end position="212"/>
    </location>
</feature>
<feature type="domain" description="EamA" evidence="7">
    <location>
        <begin position="16"/>
        <end position="149"/>
    </location>
</feature>
<dbReference type="RefSeq" id="WP_261615331.1">
    <property type="nucleotide sequence ID" value="NZ_JALIDZ010000003.1"/>
</dbReference>
<dbReference type="SUPFAM" id="SSF103481">
    <property type="entry name" value="Multidrug resistance efflux transporter EmrE"/>
    <property type="match status" value="2"/>
</dbReference>
<evidence type="ECO:0000256" key="5">
    <source>
        <dbReference type="ARBA" id="ARBA00023136"/>
    </source>
</evidence>
<name>A0AAW5QXZ3_9HYPH</name>
<dbReference type="InterPro" id="IPR050638">
    <property type="entry name" value="AA-Vitamin_Transporters"/>
</dbReference>
<dbReference type="InterPro" id="IPR037185">
    <property type="entry name" value="EmrE-like"/>
</dbReference>
<evidence type="ECO:0000256" key="6">
    <source>
        <dbReference type="SAM" id="Phobius"/>
    </source>
</evidence>
<comment type="subcellular location">
    <subcellularLocation>
        <location evidence="1">Membrane</location>
        <topology evidence="1">Multi-pass membrane protein</topology>
    </subcellularLocation>
</comment>
<keyword evidence="3 6" id="KW-0812">Transmembrane</keyword>
<feature type="transmembrane region" description="Helical" evidence="6">
    <location>
        <begin position="160"/>
        <end position="179"/>
    </location>
</feature>
<comment type="caution">
    <text evidence="8">The sequence shown here is derived from an EMBL/GenBank/DDBJ whole genome shotgun (WGS) entry which is preliminary data.</text>
</comment>
<keyword evidence="5 6" id="KW-0472">Membrane</keyword>
<feature type="transmembrane region" description="Helical" evidence="6">
    <location>
        <begin position="45"/>
        <end position="66"/>
    </location>
</feature>
<dbReference type="GO" id="GO:0016020">
    <property type="term" value="C:membrane"/>
    <property type="evidence" value="ECO:0007669"/>
    <property type="project" value="UniProtKB-SubCell"/>
</dbReference>
<dbReference type="InterPro" id="IPR000620">
    <property type="entry name" value="EamA_dom"/>
</dbReference>
<sequence length="310" mass="34203">MPSYIARIGQWLYGQAYLLLTLTTLFWAGNVILGRYVAGHVPPVALASVRWGGGFLILLPFAWPHLKRDWPVIRRHMPMILLLSFAGITSYNTMVYFGLQYTGALTGVLLQSSQPLIIALASFVLFSERLTIRQAIGIFVSLCGVVVIISQGDISRLLSIQFNFGDILILAAVVLYGLYSALLRKRPPIHWISFLAVTFLFGDILLSPMLIWEISTGYVLKFDALTVAACLYVVIFPSIIAYAFFNRGVELIGANRAGPFFHLMPLFGALMAVAFLGEQFRLFHAVGMATILVGVALATAPPRDRKSQTS</sequence>
<feature type="transmembrane region" description="Helical" evidence="6">
    <location>
        <begin position="257"/>
        <end position="276"/>
    </location>
</feature>
<feature type="transmembrane region" description="Helical" evidence="6">
    <location>
        <begin position="78"/>
        <end position="99"/>
    </location>
</feature>
<proteinExistence type="inferred from homology"/>
<reference evidence="8 9" key="1">
    <citation type="submission" date="2022-04" db="EMBL/GenBank/DDBJ databases">
        <authorList>
            <person name="Ye Y.-Q."/>
            <person name="Du Z.-J."/>
        </authorList>
    </citation>
    <scope>NUCLEOTIDE SEQUENCE [LARGE SCALE GENOMIC DNA]</scope>
    <source>
        <strain evidence="8 9">A6E488</strain>
    </source>
</reference>
<keyword evidence="4 6" id="KW-1133">Transmembrane helix</keyword>
<feature type="transmembrane region" description="Helical" evidence="6">
    <location>
        <begin position="282"/>
        <end position="300"/>
    </location>
</feature>
<feature type="transmembrane region" description="Helical" evidence="6">
    <location>
        <begin position="105"/>
        <end position="126"/>
    </location>
</feature>
<dbReference type="PANTHER" id="PTHR32322:SF2">
    <property type="entry name" value="EAMA DOMAIN-CONTAINING PROTEIN"/>
    <property type="match status" value="1"/>
</dbReference>
<accession>A0AAW5QXZ3</accession>